<feature type="compositionally biased region" description="Basic and acidic residues" evidence="1">
    <location>
        <begin position="58"/>
        <end position="74"/>
    </location>
</feature>
<protein>
    <submittedName>
        <fullName evidence="2">Uncharacterized protein</fullName>
    </submittedName>
</protein>
<organism evidence="2 3">
    <name type="scientific">Candidula unifasciata</name>
    <dbReference type="NCBI Taxonomy" id="100452"/>
    <lineage>
        <taxon>Eukaryota</taxon>
        <taxon>Metazoa</taxon>
        <taxon>Spiralia</taxon>
        <taxon>Lophotrochozoa</taxon>
        <taxon>Mollusca</taxon>
        <taxon>Gastropoda</taxon>
        <taxon>Heterobranchia</taxon>
        <taxon>Euthyneura</taxon>
        <taxon>Panpulmonata</taxon>
        <taxon>Eupulmonata</taxon>
        <taxon>Stylommatophora</taxon>
        <taxon>Helicina</taxon>
        <taxon>Helicoidea</taxon>
        <taxon>Geomitridae</taxon>
        <taxon>Candidula</taxon>
    </lineage>
</organism>
<accession>A0A8S3YZK6</accession>
<reference evidence="2" key="1">
    <citation type="submission" date="2021-04" db="EMBL/GenBank/DDBJ databases">
        <authorList>
            <consortium name="Molecular Ecology Group"/>
        </authorList>
    </citation>
    <scope>NUCLEOTIDE SEQUENCE</scope>
</reference>
<evidence type="ECO:0000313" key="2">
    <source>
        <dbReference type="EMBL" id="CAG5122637.1"/>
    </source>
</evidence>
<keyword evidence="3" id="KW-1185">Reference proteome</keyword>
<evidence type="ECO:0000256" key="1">
    <source>
        <dbReference type="SAM" id="MobiDB-lite"/>
    </source>
</evidence>
<name>A0A8S3YZK6_9EUPU</name>
<feature type="region of interest" description="Disordered" evidence="1">
    <location>
        <begin position="1"/>
        <end position="82"/>
    </location>
</feature>
<evidence type="ECO:0000313" key="3">
    <source>
        <dbReference type="Proteomes" id="UP000678393"/>
    </source>
</evidence>
<comment type="caution">
    <text evidence="2">The sequence shown here is derived from an EMBL/GenBank/DDBJ whole genome shotgun (WGS) entry which is preliminary data.</text>
</comment>
<dbReference type="AlphaFoldDB" id="A0A8S3YZK6"/>
<sequence length="102" mass="11600">MPQDRGQRRRHNRSRSGSPSPGPSKHKRSWQNSAGERFGEGIRERHNYRHVPSPVKGGKRDFRSPAKVSDRRNYSDSLGVVHKSHPAHIRKTGHSEGELTCL</sequence>
<proteinExistence type="predicted"/>
<gene>
    <name evidence="2" type="ORF">CUNI_LOCUS8195</name>
</gene>
<dbReference type="Proteomes" id="UP000678393">
    <property type="component" value="Unassembled WGS sequence"/>
</dbReference>
<dbReference type="EMBL" id="CAJHNH020001335">
    <property type="protein sequence ID" value="CAG5122637.1"/>
    <property type="molecule type" value="Genomic_DNA"/>
</dbReference>